<dbReference type="GO" id="GO:0005886">
    <property type="term" value="C:plasma membrane"/>
    <property type="evidence" value="ECO:0007669"/>
    <property type="project" value="TreeGrafter"/>
</dbReference>
<evidence type="ECO:0000256" key="2">
    <source>
        <dbReference type="ARBA" id="ARBA00025704"/>
    </source>
</evidence>
<proteinExistence type="inferred from homology"/>
<dbReference type="Proteomes" id="UP000000684">
    <property type="component" value="Chromosome"/>
</dbReference>
<dbReference type="GO" id="GO:0042594">
    <property type="term" value="P:response to starvation"/>
    <property type="evidence" value="ECO:0007669"/>
    <property type="project" value="TreeGrafter"/>
</dbReference>
<evidence type="ECO:0000256" key="3">
    <source>
        <dbReference type="ARBA" id="ARBA00029754"/>
    </source>
</evidence>
<dbReference type="InterPro" id="IPR043519">
    <property type="entry name" value="NT_sf"/>
</dbReference>
<dbReference type="SUPFAM" id="SSF81301">
    <property type="entry name" value="Nucleotidyltransferase"/>
    <property type="match status" value="1"/>
</dbReference>
<dbReference type="SUPFAM" id="SSF109604">
    <property type="entry name" value="HD-domain/PDEase-like"/>
    <property type="match status" value="1"/>
</dbReference>
<dbReference type="Pfam" id="PF19296">
    <property type="entry name" value="RelA_AH_RIS"/>
    <property type="match status" value="1"/>
</dbReference>
<dbReference type="SUPFAM" id="SSF81271">
    <property type="entry name" value="TGS-like"/>
    <property type="match status" value="1"/>
</dbReference>
<dbReference type="SMART" id="SM00954">
    <property type="entry name" value="RelA_SpoT"/>
    <property type="match status" value="1"/>
</dbReference>
<evidence type="ECO:0000256" key="4">
    <source>
        <dbReference type="ARBA" id="ARBA00032407"/>
    </source>
</evidence>
<dbReference type="Pfam" id="PF13328">
    <property type="entry name" value="HD_4"/>
    <property type="match status" value="1"/>
</dbReference>
<dbReference type="InterPro" id="IPR012676">
    <property type="entry name" value="TGS-like"/>
</dbReference>
<dbReference type="EMBL" id="CP000447">
    <property type="protein sequence ID" value="ABI70902.1"/>
    <property type="molecule type" value="Genomic_DNA"/>
</dbReference>
<dbReference type="HOGENOM" id="CLU_012300_3_0_6"/>
<dbReference type="PROSITE" id="PS51880">
    <property type="entry name" value="TGS"/>
    <property type="match status" value="1"/>
</dbReference>
<feature type="domain" description="TGS" evidence="8">
    <location>
        <begin position="423"/>
        <end position="484"/>
    </location>
</feature>
<organism evidence="9 10">
    <name type="scientific">Shewanella frigidimarina (strain NCIMB 400)</name>
    <dbReference type="NCBI Taxonomy" id="318167"/>
    <lineage>
        <taxon>Bacteria</taxon>
        <taxon>Pseudomonadati</taxon>
        <taxon>Pseudomonadota</taxon>
        <taxon>Gammaproteobacteria</taxon>
        <taxon>Alteromonadales</taxon>
        <taxon>Shewanellaceae</taxon>
        <taxon>Shewanella</taxon>
    </lineage>
</organism>
<dbReference type="NCBIfam" id="NF008124">
    <property type="entry name" value="PRK10872.1"/>
    <property type="match status" value="1"/>
</dbReference>
<evidence type="ECO:0000256" key="1">
    <source>
        <dbReference type="ARBA" id="ARBA00019852"/>
    </source>
</evidence>
<dbReference type="InterPro" id="IPR012675">
    <property type="entry name" value="Beta-grasp_dom_sf"/>
</dbReference>
<dbReference type="FunFam" id="3.30.460.10:FF:000001">
    <property type="entry name" value="GTP pyrophosphokinase RelA"/>
    <property type="match status" value="1"/>
</dbReference>
<dbReference type="STRING" id="318167.Sfri_1049"/>
<dbReference type="Gene3D" id="3.10.20.30">
    <property type="match status" value="1"/>
</dbReference>
<evidence type="ECO:0000259" key="7">
    <source>
        <dbReference type="PROSITE" id="PS51671"/>
    </source>
</evidence>
<dbReference type="InterPro" id="IPR033655">
    <property type="entry name" value="TGS_RelA/SpoT"/>
</dbReference>
<keyword evidence="10" id="KW-1185">Reference proteome</keyword>
<dbReference type="NCBIfam" id="TIGR00691">
    <property type="entry name" value="spoT_relA"/>
    <property type="match status" value="1"/>
</dbReference>
<dbReference type="CDD" id="cd05399">
    <property type="entry name" value="NT_Rel-Spo_like"/>
    <property type="match status" value="1"/>
</dbReference>
<dbReference type="PANTHER" id="PTHR21262">
    <property type="entry name" value="GUANOSINE-3',5'-BIS DIPHOSPHATE 3'-PYROPHOSPHOHYDROLASE"/>
    <property type="match status" value="1"/>
</dbReference>
<dbReference type="InterPro" id="IPR004095">
    <property type="entry name" value="TGS"/>
</dbReference>
<gene>
    <name evidence="9" type="ordered locus">Sfri_1049</name>
</gene>
<dbReference type="InterPro" id="IPR007685">
    <property type="entry name" value="RelA_SpoT"/>
</dbReference>
<dbReference type="KEGG" id="sfr:Sfri_1049"/>
<accession>Q086B3</accession>
<dbReference type="Pfam" id="PF02824">
    <property type="entry name" value="TGS"/>
    <property type="match status" value="1"/>
</dbReference>
<dbReference type="InterPro" id="IPR002912">
    <property type="entry name" value="ACT_dom"/>
</dbReference>
<feature type="domain" description="ACT" evidence="7">
    <location>
        <begin position="683"/>
        <end position="756"/>
    </location>
</feature>
<name>Q086B3_SHEFN</name>
<evidence type="ECO:0000259" key="8">
    <source>
        <dbReference type="PROSITE" id="PS51880"/>
    </source>
</evidence>
<evidence type="ECO:0000313" key="10">
    <source>
        <dbReference type="Proteomes" id="UP000000684"/>
    </source>
</evidence>
<dbReference type="FunFam" id="3.10.20.30:FF:000002">
    <property type="entry name" value="GTP pyrophosphokinase (RelA/SpoT)"/>
    <property type="match status" value="1"/>
</dbReference>
<dbReference type="PANTHER" id="PTHR21262:SF31">
    <property type="entry name" value="GTP PYROPHOSPHOKINASE"/>
    <property type="match status" value="1"/>
</dbReference>
<dbReference type="eggNOG" id="COG0317">
    <property type="taxonomic scope" value="Bacteria"/>
</dbReference>
<dbReference type="InterPro" id="IPR045600">
    <property type="entry name" value="RelA/SpoT_AH_RIS"/>
</dbReference>
<dbReference type="CDD" id="cd04876">
    <property type="entry name" value="ACT_RelA-SpoT"/>
    <property type="match status" value="1"/>
</dbReference>
<dbReference type="Gene3D" id="3.30.70.260">
    <property type="match status" value="1"/>
</dbReference>
<dbReference type="Gene3D" id="1.10.3210.10">
    <property type="entry name" value="Hypothetical protein af1432"/>
    <property type="match status" value="1"/>
</dbReference>
<sequence>MHTMPCAYGWMSVGHAAKEGFMVSVREAHFNTQAFQLDEWVARYLDDKDDAQKLLVLIQQVEALPVKNKLAHTELLARAREMIEILAPLNMDIETLQAAVLFLLFDAGVLNEEQILEQYGENLARLVASVVTMNAIGALKVSQNSRDAEPQIDNIRKMLLAMVEDVRAVVIKLAERVCLLRAVKNADEETRVLLAREIADIYAPLANRLGIGQLKWELEDISFRYLHPTVYKDIAKQLDGKRVDREVFIDKFVTQLQQRLDSDDIRAKVYGRPKHIYSIWRKMKGKDLKFDELFDVRAVRIVTERLQDCYGALGVVHDLWHHIPREFDDYVANPKPNGYQSIHTVVVGPEGKTVEIQIRTEAMHQDSELGVAAHWKYKEGASNTKQTGYEEKINWLRKILQWQEDVAESGNLVDEVRSQVFEDRVYVFTPSGEVVDLPLGSTVLDFAYYIHSQVGHKCIGAKVDGRIVPFTYQVETGERIEIITSKTPNPKRDWLNLNLGYIKSSRSRSKIQHWFKQQDRDKNIAAGKEMLESELARVGLKIKDAAVAVERFNLNTMDDMLAAIGGGDLRLNQVVNFTDTKIRKVEDTDENLLEDIIKKASHKPKKSSKGQVEVNGVGNLMSHIARCCQPVPGDEIFGYITMGRGISVHRSDCEQVKELMRAHPERSVDVIWGENYSGGYRIRVRVLAHDRSGLLRDLTTVLAAEKSNVMAMSSSSDVKSQTATVELELELYNLDGLSRILGKLSLVDGVIESRRL</sequence>
<dbReference type="GO" id="GO:0015969">
    <property type="term" value="P:guanosine tetraphosphate metabolic process"/>
    <property type="evidence" value="ECO:0007669"/>
    <property type="project" value="InterPro"/>
</dbReference>
<dbReference type="Pfam" id="PF13291">
    <property type="entry name" value="ACT_4"/>
    <property type="match status" value="1"/>
</dbReference>
<comment type="pathway">
    <text evidence="2">Purine metabolism.</text>
</comment>
<dbReference type="GO" id="GO:0015949">
    <property type="term" value="P:nucleobase-containing small molecule interconversion"/>
    <property type="evidence" value="ECO:0007669"/>
    <property type="project" value="UniProtKB-ARBA"/>
</dbReference>
<reference evidence="9 10" key="1">
    <citation type="submission" date="2006-08" db="EMBL/GenBank/DDBJ databases">
        <title>Complete sequence of Shewanella frigidimarina NCIMB 400.</title>
        <authorList>
            <consortium name="US DOE Joint Genome Institute"/>
            <person name="Copeland A."/>
            <person name="Lucas S."/>
            <person name="Lapidus A."/>
            <person name="Barry K."/>
            <person name="Detter J.C."/>
            <person name="Glavina del Rio T."/>
            <person name="Hammon N."/>
            <person name="Israni S."/>
            <person name="Dalin E."/>
            <person name="Tice H."/>
            <person name="Pitluck S."/>
            <person name="Fredrickson J.K."/>
            <person name="Kolker E."/>
            <person name="McCuel L.A."/>
            <person name="DiChristina T."/>
            <person name="Nealson K.H."/>
            <person name="Newman D."/>
            <person name="Tiedje J.M."/>
            <person name="Zhou J."/>
            <person name="Romine M.F."/>
            <person name="Culley D.E."/>
            <person name="Serres M."/>
            <person name="Chertkov O."/>
            <person name="Brettin T."/>
            <person name="Bruce D."/>
            <person name="Han C."/>
            <person name="Tapia R."/>
            <person name="Gilna P."/>
            <person name="Schmutz J."/>
            <person name="Larimer F."/>
            <person name="Land M."/>
            <person name="Hauser L."/>
            <person name="Kyrpides N."/>
            <person name="Mikhailova N."/>
            <person name="Richardson P."/>
        </authorList>
    </citation>
    <scope>NUCLEOTIDE SEQUENCE [LARGE SCALE GENOMIC DNA]</scope>
    <source>
        <strain evidence="9 10">NCIMB 400</strain>
    </source>
</reference>
<protein>
    <recommendedName>
        <fullName evidence="1">GTP pyrophosphokinase</fullName>
    </recommendedName>
    <alternativeName>
        <fullName evidence="4">(p)ppGpp synthase</fullName>
    </alternativeName>
    <alternativeName>
        <fullName evidence="3">ATP:GTP 3'-pyrophosphotransferase</fullName>
    </alternativeName>
    <alternativeName>
        <fullName evidence="5">ppGpp synthase I</fullName>
    </alternativeName>
</protein>
<dbReference type="GO" id="GO:0008893">
    <property type="term" value="F:guanosine-3',5'-bis(diphosphate) 3'-diphosphatase activity"/>
    <property type="evidence" value="ECO:0007669"/>
    <property type="project" value="TreeGrafter"/>
</dbReference>
<dbReference type="InterPro" id="IPR004811">
    <property type="entry name" value="RelA/Spo_fam"/>
</dbReference>
<evidence type="ECO:0000256" key="5">
    <source>
        <dbReference type="ARBA" id="ARBA00033308"/>
    </source>
</evidence>
<comment type="function">
    <text evidence="6">In eubacteria ppGpp (guanosine 3'-diphosphate 5'-diphosphate) is a mediator of the stringent response that coordinates a variety of cellular activities in response to changes in nutritional abundance.</text>
</comment>
<dbReference type="GO" id="GO:0008728">
    <property type="term" value="F:GTP diphosphokinase activity"/>
    <property type="evidence" value="ECO:0007669"/>
    <property type="project" value="TreeGrafter"/>
</dbReference>
<comment type="similarity">
    <text evidence="6">Belongs to the relA/spoT family.</text>
</comment>
<dbReference type="InterPro" id="IPR045865">
    <property type="entry name" value="ACT-like_dom_sf"/>
</dbReference>
<dbReference type="Gene3D" id="3.30.460.10">
    <property type="entry name" value="Beta Polymerase, domain 2"/>
    <property type="match status" value="1"/>
</dbReference>
<dbReference type="CDD" id="cd01668">
    <property type="entry name" value="TGS_RSH"/>
    <property type="match status" value="1"/>
</dbReference>
<dbReference type="SUPFAM" id="SSF55021">
    <property type="entry name" value="ACT-like"/>
    <property type="match status" value="1"/>
</dbReference>
<dbReference type="PROSITE" id="PS51671">
    <property type="entry name" value="ACT"/>
    <property type="match status" value="1"/>
</dbReference>
<dbReference type="AlphaFoldDB" id="Q086B3"/>
<evidence type="ECO:0000313" key="9">
    <source>
        <dbReference type="EMBL" id="ABI70902.1"/>
    </source>
</evidence>
<evidence type="ECO:0000256" key="6">
    <source>
        <dbReference type="RuleBase" id="RU003847"/>
    </source>
</evidence>
<dbReference type="Pfam" id="PF04607">
    <property type="entry name" value="RelA_SpoT"/>
    <property type="match status" value="1"/>
</dbReference>